<feature type="transmembrane region" description="Helical" evidence="3">
    <location>
        <begin position="402"/>
        <end position="421"/>
    </location>
</feature>
<feature type="transmembrane region" description="Helical" evidence="3">
    <location>
        <begin position="428"/>
        <end position="449"/>
    </location>
</feature>
<reference evidence="4" key="1">
    <citation type="submission" date="2021-01" db="EMBL/GenBank/DDBJ databases">
        <authorList>
            <person name="Corre E."/>
            <person name="Pelletier E."/>
            <person name="Niang G."/>
            <person name="Scheremetjew M."/>
            <person name="Finn R."/>
            <person name="Kale V."/>
            <person name="Holt S."/>
            <person name="Cochrane G."/>
            <person name="Meng A."/>
            <person name="Brown T."/>
            <person name="Cohen L."/>
        </authorList>
    </citation>
    <scope>NUCLEOTIDE SEQUENCE</scope>
    <source>
        <strain evidence="4">CCMP1258.1</strain>
    </source>
</reference>
<organism evidence="4">
    <name type="scientific">Bigelowiella natans</name>
    <name type="common">Pedinomonas minutissima</name>
    <name type="synonym">Chlorarachnion sp. (strain CCMP621)</name>
    <dbReference type="NCBI Taxonomy" id="227086"/>
    <lineage>
        <taxon>Eukaryota</taxon>
        <taxon>Sar</taxon>
        <taxon>Rhizaria</taxon>
        <taxon>Cercozoa</taxon>
        <taxon>Chlorarachniophyceae</taxon>
        <taxon>Bigelowiella</taxon>
    </lineage>
</organism>
<feature type="transmembrane region" description="Helical" evidence="3">
    <location>
        <begin position="508"/>
        <end position="530"/>
    </location>
</feature>
<dbReference type="EMBL" id="HBHA01000321">
    <property type="protein sequence ID" value="CAD9576464.1"/>
    <property type="molecule type" value="Transcribed_RNA"/>
</dbReference>
<evidence type="ECO:0000256" key="1">
    <source>
        <dbReference type="SAM" id="Coils"/>
    </source>
</evidence>
<feature type="compositionally biased region" description="Polar residues" evidence="2">
    <location>
        <begin position="47"/>
        <end position="59"/>
    </location>
</feature>
<accession>A0A6T9YDP5</accession>
<feature type="coiled-coil region" evidence="1">
    <location>
        <begin position="622"/>
        <end position="656"/>
    </location>
</feature>
<feature type="coiled-coil region" evidence="1">
    <location>
        <begin position="301"/>
        <end position="357"/>
    </location>
</feature>
<gene>
    <name evidence="4" type="ORF">BIGN1055_LOCUS206</name>
</gene>
<feature type="transmembrane region" description="Helical" evidence="3">
    <location>
        <begin position="542"/>
        <end position="559"/>
    </location>
</feature>
<keyword evidence="3" id="KW-0472">Membrane</keyword>
<dbReference type="AlphaFoldDB" id="A0A6T9YDP5"/>
<keyword evidence="3" id="KW-1133">Transmembrane helix</keyword>
<name>A0A6T9YDP5_BIGNA</name>
<feature type="region of interest" description="Disordered" evidence="2">
    <location>
        <begin position="1"/>
        <end position="70"/>
    </location>
</feature>
<keyword evidence="1" id="KW-0175">Coiled coil</keyword>
<evidence type="ECO:0000256" key="3">
    <source>
        <dbReference type="SAM" id="Phobius"/>
    </source>
</evidence>
<sequence length="731" mass="82119">MDHKDSEERNQPSEEKSPSQGEKVATSIKDNDTEGNEVPGEQKQRSSDQQPIVSTNSANTPPPLSVNHHLKPVKDAIIKKQKKITENTQQAFKKGLTVVKEIDSEHKILERATDILKEGARKVGEVVNPTEEIETKELAKASKKVKKWIQKNDQVNKVVKAVSDGTNAVATAFEEKLLVSEEGKEFMDKSRQIAKAGKKILEQNAEKLLRAEKKHKVLKTAKNFVQDGLLQVEEFIGDKNKRRISNAIDAGKQALFEVSHELNLDQVINKAKDQGIDTVDAAKDFMGTMGKFLEGKDDAGLKDLQNARSKLMDKLNNIGQEGFKRIQQGSALRNVLLERLDNVKKSVQDTLSREIQEGAVDALKIATDNNMSTRGLPWELAVPCTLAPLMLKSSQVSYRCTLYFYVPQIFIITMLLIVNSANPCSFQLNAYAGARIAMDSVFVICSAILDMRLNAWYELNNGWEATPQTAQRLLWKETVVNNFGISALSTGKATLLYYDLEYESCLNLFTSSIVAPGVAALNIAGIVLSFQWYCDECDKDSLFNYILLLAAVYTVTLAYHLGNILFRSILFCAFINCCWCCKPCMKRTAQYIDYGLPNPVFHFMMKHFVLRESLATTITKNREMRRRERMRLRARIDDLQAQILRKKSALKDLHRLDVNEIKARQAINNVIGLTDKIFRTDAYGNEKKGGGDQKGVYQPLSQHEAKHELKSAATNRKGENSGIEALHTVDK</sequence>
<evidence type="ECO:0000313" key="4">
    <source>
        <dbReference type="EMBL" id="CAD9576464.1"/>
    </source>
</evidence>
<evidence type="ECO:0000256" key="2">
    <source>
        <dbReference type="SAM" id="MobiDB-lite"/>
    </source>
</evidence>
<feature type="region of interest" description="Disordered" evidence="2">
    <location>
        <begin position="688"/>
        <end position="731"/>
    </location>
</feature>
<protein>
    <submittedName>
        <fullName evidence="4">Uncharacterized protein</fullName>
    </submittedName>
</protein>
<feature type="compositionally biased region" description="Basic and acidic residues" evidence="2">
    <location>
        <begin position="1"/>
        <end position="17"/>
    </location>
</feature>
<keyword evidence="3" id="KW-0812">Transmembrane</keyword>
<proteinExistence type="predicted"/>